<name>F3L1I7_9GAMM</name>
<protein>
    <submittedName>
        <fullName evidence="1">FxsA cytoplasmic membrane family protein</fullName>
    </submittedName>
</protein>
<evidence type="ECO:0000313" key="2">
    <source>
        <dbReference type="Proteomes" id="UP000005615"/>
    </source>
</evidence>
<keyword evidence="2" id="KW-1185">Reference proteome</keyword>
<dbReference type="Pfam" id="PF04186">
    <property type="entry name" value="FxsA"/>
    <property type="match status" value="1"/>
</dbReference>
<dbReference type="eggNOG" id="COG3030">
    <property type="taxonomic scope" value="Bacteria"/>
</dbReference>
<dbReference type="GO" id="GO:0016020">
    <property type="term" value="C:membrane"/>
    <property type="evidence" value="ECO:0007669"/>
    <property type="project" value="InterPro"/>
</dbReference>
<reference evidence="1 2" key="1">
    <citation type="journal article" date="2011" name="J. Bacteriol.">
        <title>Genome sequence of strain IMCC3088, a proteorhodopsin-containing marine bacterium belonging to the OM60/NOR5 clade.</title>
        <authorList>
            <person name="Jang Y."/>
            <person name="Oh H.M."/>
            <person name="Kang I."/>
            <person name="Lee K."/>
            <person name="Yang S.J."/>
            <person name="Cho J.C."/>
        </authorList>
    </citation>
    <scope>NUCLEOTIDE SEQUENCE [LARGE SCALE GENOMIC DNA]</scope>
    <source>
        <strain evidence="1 2">IMCC3088</strain>
    </source>
</reference>
<dbReference type="STRING" id="2518989.IMCC3088_1327"/>
<gene>
    <name evidence="1" type="ORF">IMCC3088_1327</name>
</gene>
<comment type="caution">
    <text evidence="1">The sequence shown here is derived from an EMBL/GenBank/DDBJ whole genome shotgun (WGS) entry which is preliminary data.</text>
</comment>
<dbReference type="RefSeq" id="WP_009575596.1">
    <property type="nucleotide sequence ID" value="NZ_AEIG01000033.1"/>
</dbReference>
<sequence>MQLFILLFPFFELFTLIELGDHIGSLNTLFYVLATFFGGLTLLKQQGLSMLKQAQAAQTGQPWISSRLLLDDMAIGFAAILLMIPGLLSDISALFILIAPLRRKLASMLGQKAPEPTTFYDKKADKNFTVIEGEYEEKDRG</sequence>
<proteinExistence type="predicted"/>
<dbReference type="AlphaFoldDB" id="F3L1I7"/>
<dbReference type="Proteomes" id="UP000005615">
    <property type="component" value="Unassembled WGS sequence"/>
</dbReference>
<dbReference type="InterPro" id="IPR007313">
    <property type="entry name" value="FxsA"/>
</dbReference>
<evidence type="ECO:0000313" key="1">
    <source>
        <dbReference type="EMBL" id="EGG29783.1"/>
    </source>
</evidence>
<dbReference type="OrthoDB" id="9792788at2"/>
<dbReference type="PANTHER" id="PTHR35335">
    <property type="entry name" value="UPF0716 PROTEIN FXSA"/>
    <property type="match status" value="1"/>
</dbReference>
<organism evidence="1 2">
    <name type="scientific">Aequoribacter fuscus</name>
    <dbReference type="NCBI Taxonomy" id="2518989"/>
    <lineage>
        <taxon>Bacteria</taxon>
        <taxon>Pseudomonadati</taxon>
        <taxon>Pseudomonadota</taxon>
        <taxon>Gammaproteobacteria</taxon>
        <taxon>Cellvibrionales</taxon>
        <taxon>Halieaceae</taxon>
        <taxon>Aequoribacter</taxon>
    </lineage>
</organism>
<dbReference type="PANTHER" id="PTHR35335:SF1">
    <property type="entry name" value="UPF0716 PROTEIN FXSA"/>
    <property type="match status" value="1"/>
</dbReference>
<dbReference type="EMBL" id="AEIG01000033">
    <property type="protein sequence ID" value="EGG29783.1"/>
    <property type="molecule type" value="Genomic_DNA"/>
</dbReference>
<accession>F3L1I7</accession>
<dbReference type="NCBIfam" id="NF008528">
    <property type="entry name" value="PRK11463.1-2"/>
    <property type="match status" value="1"/>
</dbReference>